<dbReference type="InterPro" id="IPR008964">
    <property type="entry name" value="Invasin/intimin_cell_adhesion"/>
</dbReference>
<comment type="caution">
    <text evidence="2">The sequence shown here is derived from an EMBL/GenBank/DDBJ whole genome shotgun (WGS) entry which is preliminary data.</text>
</comment>
<dbReference type="EMBL" id="BBRZ01000181">
    <property type="protein sequence ID" value="GAM59631.1"/>
    <property type="molecule type" value="Genomic_DNA"/>
</dbReference>
<reference evidence="2 3" key="1">
    <citation type="submission" date="2015-01" db="EMBL/GenBank/DDBJ databases">
        <title>Vibrio sp. C1 JCM 19231 whole genome shotgun sequence.</title>
        <authorList>
            <person name="Sawabe T."/>
            <person name="Meirelles P."/>
            <person name="Feng G."/>
            <person name="Sayaka M."/>
            <person name="Hattori M."/>
            <person name="Ohkuma M."/>
        </authorList>
    </citation>
    <scope>NUCLEOTIDE SEQUENCE [LARGE SCALE GENOMIC DNA]</scope>
    <source>
        <strain evidence="3">JCM 19231</strain>
    </source>
</reference>
<keyword evidence="3" id="KW-1185">Reference proteome</keyword>
<gene>
    <name evidence="2" type="ORF">JCM19231_1477</name>
</gene>
<dbReference type="Pfam" id="PF02368">
    <property type="entry name" value="Big_2"/>
    <property type="match status" value="1"/>
</dbReference>
<dbReference type="Proteomes" id="UP000031671">
    <property type="component" value="Unassembled WGS sequence"/>
</dbReference>
<protein>
    <submittedName>
        <fullName evidence="2">Ig-like repeat domain protein 1</fullName>
    </submittedName>
</protein>
<name>A0A0B8P086_9VIBR</name>
<dbReference type="AlphaFoldDB" id="A0A0B8P086"/>
<dbReference type="InterPro" id="IPR003343">
    <property type="entry name" value="Big_2"/>
</dbReference>
<evidence type="ECO:0000313" key="2">
    <source>
        <dbReference type="EMBL" id="GAM59631.1"/>
    </source>
</evidence>
<evidence type="ECO:0000259" key="1">
    <source>
        <dbReference type="SMART" id="SM00635"/>
    </source>
</evidence>
<feature type="domain" description="BIG2" evidence="1">
    <location>
        <begin position="104"/>
        <end position="177"/>
    </location>
</feature>
<dbReference type="SUPFAM" id="SSF49373">
    <property type="entry name" value="Invasin/intimin cell-adhesion fragments"/>
    <property type="match status" value="2"/>
</dbReference>
<proteinExistence type="predicted"/>
<feature type="domain" description="BIG2" evidence="1">
    <location>
        <begin position="180"/>
        <end position="266"/>
    </location>
</feature>
<dbReference type="Gene3D" id="2.60.40.1080">
    <property type="match status" value="3"/>
</dbReference>
<reference evidence="2 3" key="2">
    <citation type="submission" date="2015-01" db="EMBL/GenBank/DDBJ databases">
        <authorList>
            <consortium name="NBRP consortium"/>
            <person name="Sawabe T."/>
            <person name="Meirelles P."/>
            <person name="Feng G."/>
            <person name="Sayaka M."/>
            <person name="Hattori M."/>
            <person name="Ohkuma M."/>
        </authorList>
    </citation>
    <scope>NUCLEOTIDE SEQUENCE [LARGE SCALE GENOMIC DNA]</scope>
    <source>
        <strain evidence="3">JCM 19231</strain>
    </source>
</reference>
<organism evidence="2 3">
    <name type="scientific">Vibrio ishigakensis</name>
    <dbReference type="NCBI Taxonomy" id="1481914"/>
    <lineage>
        <taxon>Bacteria</taxon>
        <taxon>Pseudomonadati</taxon>
        <taxon>Pseudomonadota</taxon>
        <taxon>Gammaproteobacteria</taxon>
        <taxon>Vibrionales</taxon>
        <taxon>Vibrionaceae</taxon>
        <taxon>Vibrio</taxon>
    </lineage>
</organism>
<evidence type="ECO:0000313" key="3">
    <source>
        <dbReference type="Proteomes" id="UP000031671"/>
    </source>
</evidence>
<sequence length="371" mass="40461">MEVTNHYFERLPKGATKSYRAFATYTDGKIQDVTDNAIWESTDESVATVSKDGIVKAISEGETIIYAEFQGISNDEGLEPRNLEVSGADIVKLEIPKGGEHIKLSAGGEFDYPSIVAIYSDGTKMEYGESVNLKWQSDDPTVVNTDTFFILKAVKKGQATVTASMGNMAVTFDTEVTDAKLTSIEVNGDDDTNLAIGSNVHFQATGHYEDGSTGDITQFVDWSTQGEQHSIYYDNQSSRGTVFGALPGYALITASLNGITSDFKIVRVIDKRLSSVEITKPTDAFELKYNSNTDGKLQNVPLGIISRYDDGSQDSKDRYLNVVIGNPNILSAYMYDNGNVSYATKGLGTTNIMFCTLDKVCTLPMTVNITN</sequence>
<accession>A0A0B8P086</accession>
<feature type="domain" description="BIG2" evidence="1">
    <location>
        <begin position="2"/>
        <end position="79"/>
    </location>
</feature>
<dbReference type="SMART" id="SM00635">
    <property type="entry name" value="BID_2"/>
    <property type="match status" value="3"/>
</dbReference>